<dbReference type="Proteomes" id="UP000761534">
    <property type="component" value="Unassembled WGS sequence"/>
</dbReference>
<sequence>MSVYPKYSELPGGCAWGVFDKDGVKDTIGTINFLTADVVVEAHKEVQVGEHVQLDWSLDKPEEPFFGRKVFERKILDKSEPGEMSCDDELHINTQSSSQWDSLFHFGHCATSTYYNGVKMESILKDEPEVRAGIDAWVKRGGIVGRGVLLDYVAYAKRKNISFAPTDSHAISMAALEEIAKEQQVEIRPGDIVIVRTGLTEWYDNASKEERELTKKGTFAGLEAGSDTAKWLWDHRVAAVASDAPAVEVWPPKQFDGHALHYHLIAMCGMPLGELWDLSKLSKTCERLGRYSFFFTSAPLNVPNGIGTPPNAIAIF</sequence>
<dbReference type="AlphaFoldDB" id="A0A642V713"/>
<dbReference type="InterPro" id="IPR007325">
    <property type="entry name" value="KFase/CYL"/>
</dbReference>
<proteinExistence type="inferred from homology"/>
<keyword evidence="3" id="KW-1185">Reference proteome</keyword>
<dbReference type="GO" id="GO:0004061">
    <property type="term" value="F:arylformamidase activity"/>
    <property type="evidence" value="ECO:0007669"/>
    <property type="project" value="InterPro"/>
</dbReference>
<name>A0A642V713_9ASCO</name>
<dbReference type="GO" id="GO:0019441">
    <property type="term" value="P:L-tryptophan catabolic process to kynurenine"/>
    <property type="evidence" value="ECO:0007669"/>
    <property type="project" value="InterPro"/>
</dbReference>
<evidence type="ECO:0000256" key="1">
    <source>
        <dbReference type="ARBA" id="ARBA00007865"/>
    </source>
</evidence>
<evidence type="ECO:0008006" key="4">
    <source>
        <dbReference type="Google" id="ProtNLM"/>
    </source>
</evidence>
<gene>
    <name evidence="2" type="ORF">TRICI_002286</name>
</gene>
<comment type="caution">
    <text evidence="2">The sequence shown here is derived from an EMBL/GenBank/DDBJ whole genome shotgun (WGS) entry which is preliminary data.</text>
</comment>
<dbReference type="PANTHER" id="PTHR34861">
    <property type="match status" value="1"/>
</dbReference>
<reference evidence="2" key="1">
    <citation type="journal article" date="2019" name="G3 (Bethesda)">
        <title>Genome Assemblies of Two Rare Opportunistic Yeast Pathogens: Diutina rugosa (syn. Candida rugosa) and Trichomonascus ciferrii (syn. Candida ciferrii).</title>
        <authorList>
            <person name="Mixao V."/>
            <person name="Saus E."/>
            <person name="Hansen A.P."/>
            <person name="Lass-Florl C."/>
            <person name="Gabaldon T."/>
        </authorList>
    </citation>
    <scope>NUCLEOTIDE SEQUENCE</scope>
    <source>
        <strain evidence="2">CBS 4856</strain>
    </source>
</reference>
<dbReference type="Pfam" id="PF04199">
    <property type="entry name" value="Cyclase"/>
    <property type="match status" value="1"/>
</dbReference>
<evidence type="ECO:0000313" key="3">
    <source>
        <dbReference type="Proteomes" id="UP000761534"/>
    </source>
</evidence>
<protein>
    <recommendedName>
        <fullName evidence="4">Cyclase</fullName>
    </recommendedName>
</protein>
<dbReference type="Gene3D" id="3.50.30.50">
    <property type="entry name" value="Putative cyclase"/>
    <property type="match status" value="1"/>
</dbReference>
<dbReference type="VEuPathDB" id="FungiDB:TRICI_002286"/>
<organism evidence="2 3">
    <name type="scientific">Trichomonascus ciferrii</name>
    <dbReference type="NCBI Taxonomy" id="44093"/>
    <lineage>
        <taxon>Eukaryota</taxon>
        <taxon>Fungi</taxon>
        <taxon>Dikarya</taxon>
        <taxon>Ascomycota</taxon>
        <taxon>Saccharomycotina</taxon>
        <taxon>Dipodascomycetes</taxon>
        <taxon>Dipodascales</taxon>
        <taxon>Trichomonascaceae</taxon>
        <taxon>Trichomonascus</taxon>
        <taxon>Trichomonascus ciferrii complex</taxon>
    </lineage>
</organism>
<dbReference type="InterPro" id="IPR037175">
    <property type="entry name" value="KFase_sf"/>
</dbReference>
<evidence type="ECO:0000313" key="2">
    <source>
        <dbReference type="EMBL" id="KAA8915547.1"/>
    </source>
</evidence>
<comment type="similarity">
    <text evidence="1">Belongs to the Cyclase 1 superfamily.</text>
</comment>
<dbReference type="SUPFAM" id="SSF102198">
    <property type="entry name" value="Putative cyclase"/>
    <property type="match status" value="1"/>
</dbReference>
<dbReference type="EMBL" id="SWFS01000157">
    <property type="protein sequence ID" value="KAA8915547.1"/>
    <property type="molecule type" value="Genomic_DNA"/>
</dbReference>
<accession>A0A642V713</accession>
<dbReference type="OrthoDB" id="5396at2759"/>